<dbReference type="GO" id="GO:0070886">
    <property type="term" value="P:positive regulation of calcineurin-NFAT signaling cascade"/>
    <property type="evidence" value="ECO:0007669"/>
    <property type="project" value="TreeGrafter"/>
</dbReference>
<dbReference type="Ensembl" id="ENSVKKT00000017434.1">
    <property type="protein sequence ID" value="ENSVKKP00000017011.1"/>
    <property type="gene ID" value="ENSVKKG00000011625.1"/>
</dbReference>
<feature type="compositionally biased region" description="Basic and acidic residues" evidence="1">
    <location>
        <begin position="813"/>
        <end position="841"/>
    </location>
</feature>
<organism evidence="3 4">
    <name type="scientific">Varanus komodoensis</name>
    <name type="common">Komodo dragon</name>
    <dbReference type="NCBI Taxonomy" id="61221"/>
    <lineage>
        <taxon>Eukaryota</taxon>
        <taxon>Metazoa</taxon>
        <taxon>Chordata</taxon>
        <taxon>Craniata</taxon>
        <taxon>Vertebrata</taxon>
        <taxon>Euteleostomi</taxon>
        <taxon>Lepidosauria</taxon>
        <taxon>Squamata</taxon>
        <taxon>Bifurcata</taxon>
        <taxon>Unidentata</taxon>
        <taxon>Episquamata</taxon>
        <taxon>Toxicofera</taxon>
        <taxon>Anguimorpha</taxon>
        <taxon>Paleoanguimorpha</taxon>
        <taxon>Varanoidea</taxon>
        <taxon>Varanidae</taxon>
        <taxon>Varanus</taxon>
    </lineage>
</organism>
<gene>
    <name evidence="3" type="primary">CUNH10orf71</name>
</gene>
<feature type="compositionally biased region" description="Basic and acidic residues" evidence="1">
    <location>
        <begin position="1172"/>
        <end position="1187"/>
    </location>
</feature>
<name>A0A8D2L5V4_VARKO</name>
<dbReference type="CTD" id="103185851"/>
<feature type="compositionally biased region" description="Basic residues" evidence="1">
    <location>
        <begin position="1044"/>
        <end position="1054"/>
    </location>
</feature>
<feature type="region of interest" description="Disordered" evidence="1">
    <location>
        <begin position="1026"/>
        <end position="1303"/>
    </location>
</feature>
<evidence type="ECO:0000256" key="1">
    <source>
        <dbReference type="SAM" id="MobiDB-lite"/>
    </source>
</evidence>
<dbReference type="Pfam" id="PF15232">
    <property type="entry name" value="DUF4585"/>
    <property type="match status" value="1"/>
</dbReference>
<dbReference type="InterPro" id="IPR027838">
    <property type="entry name" value="DUF4585"/>
</dbReference>
<feature type="compositionally biased region" description="Low complexity" evidence="1">
    <location>
        <begin position="1151"/>
        <end position="1170"/>
    </location>
</feature>
<feature type="region of interest" description="Disordered" evidence="1">
    <location>
        <begin position="772"/>
        <end position="796"/>
    </location>
</feature>
<feature type="region of interest" description="Disordered" evidence="1">
    <location>
        <begin position="81"/>
        <end position="101"/>
    </location>
</feature>
<dbReference type="PANTHER" id="PTHR33775:SF2">
    <property type="entry name" value="CARDIAC-ENRICHED FHL2-INTERACTING PROTEIN"/>
    <property type="match status" value="1"/>
</dbReference>
<feature type="compositionally biased region" description="Polar residues" evidence="1">
    <location>
        <begin position="1276"/>
        <end position="1290"/>
    </location>
</feature>
<feature type="compositionally biased region" description="Polar residues" evidence="1">
    <location>
        <begin position="778"/>
        <end position="796"/>
    </location>
</feature>
<evidence type="ECO:0000259" key="2">
    <source>
        <dbReference type="Pfam" id="PF15232"/>
    </source>
</evidence>
<feature type="compositionally biased region" description="Basic residues" evidence="1">
    <location>
        <begin position="1236"/>
        <end position="1247"/>
    </location>
</feature>
<keyword evidence="4" id="KW-1185">Reference proteome</keyword>
<protein>
    <submittedName>
        <fullName evidence="3">Chromosome 10 open reading frame 71</fullName>
    </submittedName>
</protein>
<reference evidence="3" key="1">
    <citation type="submission" date="2025-08" db="UniProtKB">
        <authorList>
            <consortium name="Ensembl"/>
        </authorList>
    </citation>
    <scope>IDENTIFICATION</scope>
</reference>
<feature type="region of interest" description="Disordered" evidence="1">
    <location>
        <begin position="811"/>
        <end position="897"/>
    </location>
</feature>
<feature type="compositionally biased region" description="Pro residues" evidence="1">
    <location>
        <begin position="1264"/>
        <end position="1273"/>
    </location>
</feature>
<dbReference type="RefSeq" id="XP_044276168.1">
    <property type="nucleotide sequence ID" value="XM_044420233.1"/>
</dbReference>
<evidence type="ECO:0000313" key="3">
    <source>
        <dbReference type="Ensembl" id="ENSVKKP00000017011.1"/>
    </source>
</evidence>
<feature type="region of interest" description="Disordered" evidence="1">
    <location>
        <begin position="398"/>
        <end position="457"/>
    </location>
</feature>
<accession>A0A8D2L5V4</accession>
<dbReference type="InterPro" id="IPR052303">
    <property type="entry name" value="CEFIP"/>
</dbReference>
<dbReference type="GeneID" id="123018305"/>
<sequence length="1468" mass="159439">MQVNKKHTDGQSDSSSIGSFLDDTDREVCSLTDRAFKSLCVAELEASYTEPDAVLSSNIPSHQFTSKFLHSPWNHVIKKSTDANKQSAKPGEHPTFQRFPKDTPREKAWANISRKPAMPVSGLHSYKHTSKVSSLIKTFDSPESVAISKQPTKSRSIDHPLMSGGNVTFWDGKTILSIQKEFSALSDTCQDAATARGRHNLHKRHGRMDLDCQGARGFNLPQAYAPGLPKFNIATVSKKAVKNRTGKAKELTRNVNFLHSENSAFESWNAHYRKLIETGGAAEITPKGKNLTYIEDTPFFEDSCTPEQKLTSHQVTAPAILERDFPEAFSQKPRSKAALSPVSPAQIHFPALPKAKVTAEQMLLAQVPDPAASVHKIPTPLSLPARAHFPPTLIPQVASPVPRSKAPLAPSAGSWVSTPPEAASQSPEAQARVPQATLRTKKTGHLELKPESETSHLPWRKKKVPLGEMGLDAETEAPKLREGLSDVSPLAEAAVIDSHTISSEPSSPSFNISKLLTPVIPPTQGKQPTENQLLLVTPPLSDTRVTKESDERTLYCSQNNYKSKAPSLLFNLKDIRKRVKSTYSASPLPQANEDRKKIKEQENIKASVISTGVLEDGSVKLVEDYEKGHRASGQMVSAKEEDSAAHLNGNLTGNYLTLHSPISRGDSLNYQNRDSVWQGNLVDVEDSVTGLHQNDHRARRRSPSPNAYFADESMEQEVCMQSVCLQNLKNIRDTARQNTDVGPHTSPRLFFAAEEGMNNNEYQVCLLTGHERKDKRSTSSSEQSFVSMTDQPFNESPSSLMQLFQKACLQESQRNDMSREEKVESKEKVKEERERRSHDDLFTNCNPSANWKCERKKEQSENEDAAQERMVMEKKDDGWQGVDSASEGKSEEQLTPTSSLSFKPNLFMIKDNTFKSSPVTKAVKLPLLRSLSCEEFGSHSEAEMQAYGPIRATQNTQERDLPVPRCRSQQNARDATHSRDADEPGSTLVNEGGQVADRSSSGAEYALGEGLGSFYAQELVGDDAGTNVTSVSPQKDLKGSGKLAKAKKKTRTGKLRPSSASQLNLVFEGDLAQSKQPSPTRGRTNYFKSNPLSKYRGGSCAKKIISQERSSPMVLGSQAGSPASGDGFVDASATAGSLAGPAAPRPDSTRPSAFATPQPAAAATSSVSQPEKGAHVPSLRESRDKPPAVETPDSLQATEPSGEDNGSPLVSGLMGRMAKTAAKPPAVPPKTEKALRRAKKLASRRKKMEAQQKQLQDEPADTTPLPPAQPPLPTAGSSSPLAPLDSNSVRLQPGPPLSPTHSLPAMQRKLLQDPDSGEYFIVDLPAQLKTFYDPESGRYVQVSVPPADKTWAQAPASELPPSPYVLCPSALPPRVSSVPLMASPSQLSGPASFQRGARTGSAAGWLPSDLNPEPPEGPWALEPALLEAPSQEVNESRRDFGKDTSLPATAADVISFGAAEDFVVEGAL</sequence>
<dbReference type="OMA" id="HYSPPFN"/>
<feature type="compositionally biased region" description="Basic and acidic residues" evidence="1">
    <location>
        <begin position="852"/>
        <end position="878"/>
    </location>
</feature>
<dbReference type="OrthoDB" id="8945866at2759"/>
<dbReference type="RefSeq" id="XP_044276166.1">
    <property type="nucleotide sequence ID" value="XM_044420231.1"/>
</dbReference>
<dbReference type="Proteomes" id="UP000694545">
    <property type="component" value="Unplaced"/>
</dbReference>
<feature type="domain" description="DUF4585" evidence="2">
    <location>
        <begin position="1304"/>
        <end position="1372"/>
    </location>
</feature>
<feature type="region of interest" description="Disordered" evidence="1">
    <location>
        <begin position="1382"/>
        <end position="1421"/>
    </location>
</feature>
<dbReference type="RefSeq" id="XP_044276165.1">
    <property type="nucleotide sequence ID" value="XM_044420230.1"/>
</dbReference>
<feature type="compositionally biased region" description="Basic and acidic residues" evidence="1">
    <location>
        <begin position="444"/>
        <end position="454"/>
    </location>
</feature>
<dbReference type="RefSeq" id="XP_044276164.1">
    <property type="nucleotide sequence ID" value="XM_044420229.1"/>
</dbReference>
<dbReference type="KEGG" id="vko:123018305"/>
<reference evidence="3" key="2">
    <citation type="submission" date="2025-09" db="UniProtKB">
        <authorList>
            <consortium name="Ensembl"/>
        </authorList>
    </citation>
    <scope>IDENTIFICATION</scope>
</reference>
<dbReference type="PANTHER" id="PTHR33775">
    <property type="entry name" value="CARDIAC-ENRICHED FHL2-INTERACTING PROTEIN-RELATED"/>
    <property type="match status" value="1"/>
</dbReference>
<feature type="compositionally biased region" description="Polar residues" evidence="1">
    <location>
        <begin position="1073"/>
        <end position="1092"/>
    </location>
</feature>
<dbReference type="GO" id="GO:0030018">
    <property type="term" value="C:Z disc"/>
    <property type="evidence" value="ECO:0007669"/>
    <property type="project" value="TreeGrafter"/>
</dbReference>
<proteinExistence type="predicted"/>
<evidence type="ECO:0000313" key="4">
    <source>
        <dbReference type="Proteomes" id="UP000694545"/>
    </source>
</evidence>
<feature type="region of interest" description="Disordered" evidence="1">
    <location>
        <begin position="947"/>
        <end position="1001"/>
    </location>
</feature>
<dbReference type="RefSeq" id="XP_044276167.1">
    <property type="nucleotide sequence ID" value="XM_044420232.1"/>
</dbReference>